<feature type="region of interest" description="Disordered" evidence="1">
    <location>
        <begin position="82"/>
        <end position="125"/>
    </location>
</feature>
<evidence type="ECO:0000313" key="3">
    <source>
        <dbReference type="Proteomes" id="UP000713596"/>
    </source>
</evidence>
<dbReference type="EMBL" id="JAHLFP010000044">
    <property type="protein sequence ID" value="MBU3806299.1"/>
    <property type="molecule type" value="Genomic_DNA"/>
</dbReference>
<reference evidence="2" key="2">
    <citation type="submission" date="2021-04" db="EMBL/GenBank/DDBJ databases">
        <authorList>
            <person name="Gilroy R."/>
        </authorList>
    </citation>
    <scope>NUCLEOTIDE SEQUENCE</scope>
    <source>
        <strain evidence="2">B5_2728</strain>
    </source>
</reference>
<comment type="caution">
    <text evidence="2">The sequence shown here is derived from an EMBL/GenBank/DDBJ whole genome shotgun (WGS) entry which is preliminary data.</text>
</comment>
<organism evidence="2 3">
    <name type="scientific">Candidatus Allofournierella pullistercoris</name>
    <dbReference type="NCBI Taxonomy" id="2838597"/>
    <lineage>
        <taxon>Bacteria</taxon>
        <taxon>Bacillati</taxon>
        <taxon>Bacillota</taxon>
        <taxon>Clostridia</taxon>
        <taxon>Eubacteriales</taxon>
        <taxon>Oscillospiraceae</taxon>
        <taxon>Allofournierella</taxon>
    </lineage>
</organism>
<evidence type="ECO:0000313" key="2">
    <source>
        <dbReference type="EMBL" id="MBU3806299.1"/>
    </source>
</evidence>
<protein>
    <submittedName>
        <fullName evidence="2">Uncharacterized protein</fullName>
    </submittedName>
</protein>
<feature type="non-terminal residue" evidence="2">
    <location>
        <position position="1"/>
    </location>
</feature>
<gene>
    <name evidence="2" type="ORF">H9882_05335</name>
</gene>
<accession>A0A948T399</accession>
<dbReference type="AlphaFoldDB" id="A0A948T399"/>
<name>A0A948T399_9FIRM</name>
<sequence>KEVPTSQKQDTPDKSQQRIQALEQEVLELRSRNAAYAAGVRPEQVEDAVTLSMAQAKVAGEVTEETLQRAMEQVLQRHPEWKAVTTGKKASGGFVLGSDPSRTTDSKPANGRKTENKKPWNKFNR</sequence>
<evidence type="ECO:0000256" key="1">
    <source>
        <dbReference type="SAM" id="MobiDB-lite"/>
    </source>
</evidence>
<reference evidence="2" key="1">
    <citation type="journal article" date="2021" name="PeerJ">
        <title>Extensive microbial diversity within the chicken gut microbiome revealed by metagenomics and culture.</title>
        <authorList>
            <person name="Gilroy R."/>
            <person name="Ravi A."/>
            <person name="Getino M."/>
            <person name="Pursley I."/>
            <person name="Horton D.L."/>
            <person name="Alikhan N.F."/>
            <person name="Baker D."/>
            <person name="Gharbi K."/>
            <person name="Hall N."/>
            <person name="Watson M."/>
            <person name="Adriaenssens E.M."/>
            <person name="Foster-Nyarko E."/>
            <person name="Jarju S."/>
            <person name="Secka A."/>
            <person name="Antonio M."/>
            <person name="Oren A."/>
            <person name="Chaudhuri R.R."/>
            <person name="La Ragione R."/>
            <person name="Hildebrand F."/>
            <person name="Pallen M.J."/>
        </authorList>
    </citation>
    <scope>NUCLEOTIDE SEQUENCE</scope>
    <source>
        <strain evidence="2">B5_2728</strain>
    </source>
</reference>
<dbReference type="Proteomes" id="UP000713596">
    <property type="component" value="Unassembled WGS sequence"/>
</dbReference>
<proteinExistence type="predicted"/>